<dbReference type="PANTHER" id="PTHR37305:SF1">
    <property type="entry name" value="MEMBRANE PROTEIN"/>
    <property type="match status" value="1"/>
</dbReference>
<feature type="transmembrane region" description="Helical" evidence="1">
    <location>
        <begin position="20"/>
        <end position="37"/>
    </location>
</feature>
<dbReference type="PANTHER" id="PTHR37305">
    <property type="entry name" value="INTEGRAL MEMBRANE PROTEIN-RELATED"/>
    <property type="match status" value="1"/>
</dbReference>
<dbReference type="RefSeq" id="WP_039636057.1">
    <property type="nucleotide sequence ID" value="NZ_AYSO01000020.1"/>
</dbReference>
<feature type="transmembrane region" description="Helical" evidence="1">
    <location>
        <begin position="103"/>
        <end position="125"/>
    </location>
</feature>
<keyword evidence="1" id="KW-0472">Membrane</keyword>
<evidence type="ECO:0000256" key="1">
    <source>
        <dbReference type="SAM" id="Phobius"/>
    </source>
</evidence>
<accession>A0A0C1TZG6</accession>
<feature type="transmembrane region" description="Helical" evidence="1">
    <location>
        <begin position="161"/>
        <end position="182"/>
    </location>
</feature>
<keyword evidence="1" id="KW-0812">Transmembrane</keyword>
<dbReference type="AlphaFoldDB" id="A0A0C1TZG6"/>
<proteinExistence type="predicted"/>
<protein>
    <submittedName>
        <fullName evidence="2">ABC-2 transporter family protein</fullName>
    </submittedName>
</protein>
<feature type="transmembrane region" description="Helical" evidence="1">
    <location>
        <begin position="244"/>
        <end position="268"/>
    </location>
</feature>
<dbReference type="Proteomes" id="UP000031366">
    <property type="component" value="Unassembled WGS sequence"/>
</dbReference>
<evidence type="ECO:0000313" key="2">
    <source>
        <dbReference type="EMBL" id="KIE44688.1"/>
    </source>
</evidence>
<feature type="transmembrane region" description="Helical" evidence="1">
    <location>
        <begin position="65"/>
        <end position="82"/>
    </location>
</feature>
<name>A0A0C1TZG6_9CLOT</name>
<dbReference type="OrthoDB" id="2677990at2"/>
<gene>
    <name evidence="2" type="ORF">U732_299</name>
</gene>
<organism evidence="2 3">
    <name type="scientific">Clostridium argentinense CDC 2741</name>
    <dbReference type="NCBI Taxonomy" id="1418104"/>
    <lineage>
        <taxon>Bacteria</taxon>
        <taxon>Bacillati</taxon>
        <taxon>Bacillota</taxon>
        <taxon>Clostridia</taxon>
        <taxon>Eubacteriales</taxon>
        <taxon>Clostridiaceae</taxon>
        <taxon>Clostridium</taxon>
    </lineage>
</organism>
<comment type="caution">
    <text evidence="2">The sequence shown here is derived from an EMBL/GenBank/DDBJ whole genome shotgun (WGS) entry which is preliminary data.</text>
</comment>
<evidence type="ECO:0000313" key="3">
    <source>
        <dbReference type="Proteomes" id="UP000031366"/>
    </source>
</evidence>
<keyword evidence="1" id="KW-1133">Transmembrane helix</keyword>
<dbReference type="EMBL" id="AYSO01000020">
    <property type="protein sequence ID" value="KIE44688.1"/>
    <property type="molecule type" value="Genomic_DNA"/>
</dbReference>
<feature type="transmembrane region" description="Helical" evidence="1">
    <location>
        <begin position="189"/>
        <end position="210"/>
    </location>
</feature>
<dbReference type="STRING" id="29341.RSJ17_04305"/>
<keyword evidence="3" id="KW-1185">Reference proteome</keyword>
<sequence length="274" mass="31274">MKALFISELERLWSKKSTWLIFIAIPLVLYASSKYYLSHNLSVPEISPEFTSFANFPSAAIQEQLILFFNIVVVLLLVLSVTEEYRSGQIRMVMIRTRSFTQLFFAKFLAVSTTILLLLITYYLLSIPIGYIFMPKLEKVQIFYYNGLSTIKESFLYGIRYYAMSYLTLIAMASIVMFIAVISKTVTAGVGISVAFLLASMIYPQILLIFSQNMTESLFKFQLLSLTHIQHMGIAIMLGEHPTFVLYGFIVLIAYTLIFTILSSAIFAKSDRYI</sequence>
<reference evidence="2 3" key="1">
    <citation type="journal article" date="2015" name="Infect. Genet. Evol.">
        <title>Genomic sequences of six botulinum neurotoxin-producing strains representing three clostridial species illustrate the mobility and diversity of botulinum neurotoxin genes.</title>
        <authorList>
            <person name="Smith T.J."/>
            <person name="Hill K.K."/>
            <person name="Xie G."/>
            <person name="Foley B.T."/>
            <person name="Williamson C.H."/>
            <person name="Foster J.T."/>
            <person name="Johnson S.L."/>
            <person name="Chertkov O."/>
            <person name="Teshima H."/>
            <person name="Gibbons H.S."/>
            <person name="Johnsky L.A."/>
            <person name="Karavis M.A."/>
            <person name="Smith L.A."/>
        </authorList>
    </citation>
    <scope>NUCLEOTIDE SEQUENCE [LARGE SCALE GENOMIC DNA]</scope>
    <source>
        <strain evidence="2 3">CDC 2741</strain>
    </source>
</reference>